<dbReference type="EMBL" id="CAJNOK010008620">
    <property type="protein sequence ID" value="CAF1068365.1"/>
    <property type="molecule type" value="Genomic_DNA"/>
</dbReference>
<dbReference type="Proteomes" id="UP000682733">
    <property type="component" value="Unassembled WGS sequence"/>
</dbReference>
<sequence>MFNRIQSQFPRSDTVALTGGDFKQLISEITDRIIMKVRVQEGFDSQLQDPVGLDRLLERQLQFKQVQLKQAGDQLWDSLYWTRDLTRPDKLAKVINTIVQKNSTGTNHFVYDSQAAKNVHNLDLTEHDIDRLEQLDNLLAAYARSTSSSNSHASSSKSKGGFGFKIFRASGGNDRSSQSQSQQSEDTQTLTHSIHDRKTDTSQLNTTKIEMSNDTQYVLSRTDVEEYLNELSDHVHLEGELILPKPIDAHLIKLSKLRAETKLLSHTVLVRTRSNVHVLPLRCPSKENMQMAANKTNTYRWLTDKVEELQTTVERLTHRLSRIERHTSERITEVVQNCTDEVTQAQEKWSIKANEFNNRFTLSSDQQKQLSDRIAPLLSTAFIGDIRIFAGASVPPLNWLICDGTVVKRTDYAKLFNVIGTIYGTGVEDTSHFRLPDLRGRVPMGVDAEGVRVTHAKILGIVGGQAVHALSVDQLPSHEHDRGHLHVGIAGEHTHGIHDPGHKHHLPHNFIVGNGPNTGPYGVTRDQWLKHDRPDSAPATTGIGIHASGSHQHEIGGKTGTTGGGQQFSLLQPFQTFNYIIYAGN</sequence>
<evidence type="ECO:0000313" key="8">
    <source>
        <dbReference type="Proteomes" id="UP000663829"/>
    </source>
</evidence>
<protein>
    <recommendedName>
        <fullName evidence="3">Phage tail collar domain-containing protein</fullName>
    </recommendedName>
</protein>
<evidence type="ECO:0000313" key="6">
    <source>
        <dbReference type="EMBL" id="CAF3833074.1"/>
    </source>
</evidence>
<dbReference type="Proteomes" id="UP000681722">
    <property type="component" value="Unassembled WGS sequence"/>
</dbReference>
<dbReference type="OrthoDB" id="10035191at2759"/>
<dbReference type="InterPro" id="IPR011083">
    <property type="entry name" value="Phage_tail_collar_dom"/>
</dbReference>
<feature type="region of interest" description="Disordered" evidence="2">
    <location>
        <begin position="171"/>
        <end position="208"/>
    </location>
</feature>
<evidence type="ECO:0000256" key="2">
    <source>
        <dbReference type="SAM" id="MobiDB-lite"/>
    </source>
</evidence>
<feature type="coiled-coil region" evidence="1">
    <location>
        <begin position="299"/>
        <end position="326"/>
    </location>
</feature>
<dbReference type="Proteomes" id="UP000677228">
    <property type="component" value="Unassembled WGS sequence"/>
</dbReference>
<organism evidence="5 8">
    <name type="scientific">Didymodactylos carnosus</name>
    <dbReference type="NCBI Taxonomy" id="1234261"/>
    <lineage>
        <taxon>Eukaryota</taxon>
        <taxon>Metazoa</taxon>
        <taxon>Spiralia</taxon>
        <taxon>Gnathifera</taxon>
        <taxon>Rotifera</taxon>
        <taxon>Eurotatoria</taxon>
        <taxon>Bdelloidea</taxon>
        <taxon>Philodinida</taxon>
        <taxon>Philodinidae</taxon>
        <taxon>Didymodactylos</taxon>
    </lineage>
</organism>
<dbReference type="Gene3D" id="3.90.1340.10">
    <property type="entry name" value="Phage tail collar domain"/>
    <property type="match status" value="1"/>
</dbReference>
<evidence type="ECO:0000313" key="7">
    <source>
        <dbReference type="EMBL" id="CAF4046940.1"/>
    </source>
</evidence>
<accession>A0A815B3Y9</accession>
<dbReference type="SUPFAM" id="SSF88874">
    <property type="entry name" value="Receptor-binding domain of short tail fibre protein gp12"/>
    <property type="match status" value="1"/>
</dbReference>
<dbReference type="Pfam" id="PF07484">
    <property type="entry name" value="Collar"/>
    <property type="match status" value="1"/>
</dbReference>
<reference evidence="5" key="1">
    <citation type="submission" date="2021-02" db="EMBL/GenBank/DDBJ databases">
        <authorList>
            <person name="Nowell W R."/>
        </authorList>
    </citation>
    <scope>NUCLEOTIDE SEQUENCE</scope>
</reference>
<proteinExistence type="predicted"/>
<feature type="domain" description="Phage tail collar" evidence="3">
    <location>
        <begin position="384"/>
        <end position="443"/>
    </location>
</feature>
<dbReference type="AlphaFoldDB" id="A0A815B3Y9"/>
<comment type="caution">
    <text evidence="5">The sequence shown here is derived from an EMBL/GenBank/DDBJ whole genome shotgun (WGS) entry which is preliminary data.</text>
</comment>
<dbReference type="EMBL" id="CAJNOQ010010950">
    <property type="protein sequence ID" value="CAF1265027.1"/>
    <property type="molecule type" value="Genomic_DNA"/>
</dbReference>
<keyword evidence="8" id="KW-1185">Reference proteome</keyword>
<dbReference type="EMBL" id="CAJOBC010020527">
    <property type="protein sequence ID" value="CAF4046940.1"/>
    <property type="molecule type" value="Genomic_DNA"/>
</dbReference>
<evidence type="ECO:0000313" key="5">
    <source>
        <dbReference type="EMBL" id="CAF1265027.1"/>
    </source>
</evidence>
<keyword evidence="1" id="KW-0175">Coiled coil</keyword>
<gene>
    <name evidence="5" type="ORF">GPM918_LOCUS26798</name>
    <name evidence="4" type="ORF">OVA965_LOCUS17770</name>
    <name evidence="7" type="ORF">SRO942_LOCUS27015</name>
    <name evidence="6" type="ORF">TMI583_LOCUS17781</name>
</gene>
<dbReference type="EMBL" id="CAJOBA010008636">
    <property type="protein sequence ID" value="CAF3833074.1"/>
    <property type="molecule type" value="Genomic_DNA"/>
</dbReference>
<name>A0A815B3Y9_9BILA</name>
<evidence type="ECO:0000313" key="4">
    <source>
        <dbReference type="EMBL" id="CAF1068365.1"/>
    </source>
</evidence>
<dbReference type="InterPro" id="IPR037053">
    <property type="entry name" value="Phage_tail_collar_dom_sf"/>
</dbReference>
<evidence type="ECO:0000256" key="1">
    <source>
        <dbReference type="SAM" id="Coils"/>
    </source>
</evidence>
<evidence type="ECO:0000259" key="3">
    <source>
        <dbReference type="Pfam" id="PF07484"/>
    </source>
</evidence>
<dbReference type="Proteomes" id="UP000663829">
    <property type="component" value="Unassembled WGS sequence"/>
</dbReference>